<feature type="transmembrane region" description="Helical" evidence="1">
    <location>
        <begin position="117"/>
        <end position="136"/>
    </location>
</feature>
<name>A0A2S7UFI6_9FLAO</name>
<feature type="transmembrane region" description="Helical" evidence="1">
    <location>
        <begin position="381"/>
        <end position="400"/>
    </location>
</feature>
<reference evidence="2 3" key="1">
    <citation type="submission" date="2017-01" db="EMBL/GenBank/DDBJ databases">
        <title>Trade-off between light-utilization and light-protection in marine flavobacteria.</title>
        <authorList>
            <person name="Kumagai Y."/>
            <person name="Yoshizawa S."/>
            <person name="Kogure K."/>
            <person name="Iwasaki W."/>
        </authorList>
    </citation>
    <scope>NUCLEOTIDE SEQUENCE [LARGE SCALE GENOMIC DNA]</scope>
    <source>
        <strain evidence="2 3">KCTC 32109</strain>
    </source>
</reference>
<gene>
    <name evidence="2" type="ORF">BST92_14490</name>
</gene>
<protein>
    <submittedName>
        <fullName evidence="2">Uncharacterized protein</fullName>
    </submittedName>
</protein>
<evidence type="ECO:0000256" key="1">
    <source>
        <dbReference type="SAM" id="Phobius"/>
    </source>
</evidence>
<evidence type="ECO:0000313" key="2">
    <source>
        <dbReference type="EMBL" id="PQJ33053.1"/>
    </source>
</evidence>
<feature type="transmembrane region" description="Helical" evidence="1">
    <location>
        <begin position="241"/>
        <end position="261"/>
    </location>
</feature>
<feature type="transmembrane region" description="Helical" evidence="1">
    <location>
        <begin position="148"/>
        <end position="172"/>
    </location>
</feature>
<feature type="transmembrane region" description="Helical" evidence="1">
    <location>
        <begin position="351"/>
        <end position="369"/>
    </location>
</feature>
<evidence type="ECO:0000313" key="3">
    <source>
        <dbReference type="Proteomes" id="UP000239747"/>
    </source>
</evidence>
<dbReference type="AlphaFoldDB" id="A0A2S7UFI6"/>
<organism evidence="2 3">
    <name type="scientific">Nonlabens arenilitoris</name>
    <dbReference type="NCBI Taxonomy" id="1217969"/>
    <lineage>
        <taxon>Bacteria</taxon>
        <taxon>Pseudomonadati</taxon>
        <taxon>Bacteroidota</taxon>
        <taxon>Flavobacteriia</taxon>
        <taxon>Flavobacteriales</taxon>
        <taxon>Flavobacteriaceae</taxon>
        <taxon>Nonlabens</taxon>
    </lineage>
</organism>
<dbReference type="Proteomes" id="UP000239747">
    <property type="component" value="Unassembled WGS sequence"/>
</dbReference>
<accession>A0A2S7UFI6</accession>
<feature type="transmembrane region" description="Helical" evidence="1">
    <location>
        <begin position="192"/>
        <end position="220"/>
    </location>
</feature>
<keyword evidence="1" id="KW-1133">Transmembrane helix</keyword>
<feature type="transmembrane region" description="Helical" evidence="1">
    <location>
        <begin position="431"/>
        <end position="449"/>
    </location>
</feature>
<keyword evidence="1" id="KW-0812">Transmembrane</keyword>
<proteinExistence type="predicted"/>
<comment type="caution">
    <text evidence="2">The sequence shown here is derived from an EMBL/GenBank/DDBJ whole genome shotgun (WGS) entry which is preliminary data.</text>
</comment>
<dbReference type="EMBL" id="MTPW01000001">
    <property type="protein sequence ID" value="PQJ33053.1"/>
    <property type="molecule type" value="Genomic_DNA"/>
</dbReference>
<feature type="transmembrane region" description="Helical" evidence="1">
    <location>
        <begin position="47"/>
        <end position="66"/>
    </location>
</feature>
<keyword evidence="1" id="KW-0472">Membrane</keyword>
<sequence>MIKVFLLCLIWCSSYLFVGGQNPLMIIFILVLCLSAGYFYKNDKLNLTNLLLISGIGFVYLLTYSFNYDNFLSPYGDDALFLRESKNQDLSYLNIFPTFLKTLRFITDIFDFNDQDFLYVAYLSSWILYALLINLSHKVFERVVKLRINLSLYSTFLIGLYLIQWSFVHVYRDLILFYLVFLGINYLLNKKYLIVFIIMIPVFFLRGATFFSVTFACFLFRYRELLLNGSTLFIKSVKISILTFLAIILSGAFVYIVPYISRFGNIEGNDSNADIVSFLDKRTNFVESNEEIQDQVTYKIMQQSWIVKVIALPTVNIITPVKYSGLVIDNKRVSFKYQIQYLNEYFDFSNFFQISHLFVLSIFLPLLVINVKKYFNYSPESFALIIISLVFMLSISFISFVPRHRILFLIPLSAIAATRFKDYAYYKLKPFHIIILIILVFYNLMNSGII</sequence>
<keyword evidence="3" id="KW-1185">Reference proteome</keyword>